<evidence type="ECO:0000256" key="2">
    <source>
        <dbReference type="ARBA" id="ARBA00023130"/>
    </source>
</evidence>
<dbReference type="Ensembl" id="ENSLLTT00000026059.1">
    <property type="protein sequence ID" value="ENSLLTP00000025153.1"/>
    <property type="gene ID" value="ENSLLTG00000018396.1"/>
</dbReference>
<organism evidence="5 6">
    <name type="scientific">Laticauda laticaudata</name>
    <name type="common">Blue-ringed sea krait</name>
    <name type="synonym">Blue-lipped sea krait</name>
    <dbReference type="NCBI Taxonomy" id="8630"/>
    <lineage>
        <taxon>Eukaryota</taxon>
        <taxon>Metazoa</taxon>
        <taxon>Chordata</taxon>
        <taxon>Craniata</taxon>
        <taxon>Vertebrata</taxon>
        <taxon>Euteleostomi</taxon>
        <taxon>Lepidosauria</taxon>
        <taxon>Squamata</taxon>
        <taxon>Bifurcata</taxon>
        <taxon>Unidentata</taxon>
        <taxon>Episquamata</taxon>
        <taxon>Toxicofera</taxon>
        <taxon>Serpentes</taxon>
        <taxon>Colubroidea</taxon>
        <taxon>Elapidae</taxon>
        <taxon>Laticaudinae</taxon>
        <taxon>Laticauda</taxon>
    </lineage>
</organism>
<protein>
    <recommendedName>
        <fullName evidence="4">Ig-like domain-containing protein</fullName>
    </recommendedName>
</protein>
<dbReference type="SMART" id="SM00406">
    <property type="entry name" value="IGv"/>
    <property type="match status" value="1"/>
</dbReference>
<dbReference type="SUPFAM" id="SSF48726">
    <property type="entry name" value="Immunoglobulin"/>
    <property type="match status" value="1"/>
</dbReference>
<name>A0A8C5T570_LATLA</name>
<sequence>MPSIHLDLEGYLKITSMSLKHLSFLGGMRRPREFLCLSCQASGFSFSSYSMYWVRQASEKGLEWISEIHPCSSNLYYANKVKGCFTISKDDAKSQLYLQMYSLKAEDMAVYCCASHTMRGSESEAIQEPFFLQSSSAT</sequence>
<dbReference type="InterPro" id="IPR050199">
    <property type="entry name" value="IgHV"/>
</dbReference>
<feature type="domain" description="Ig-like" evidence="4">
    <location>
        <begin position="2"/>
        <end position="127"/>
    </location>
</feature>
<dbReference type="PROSITE" id="PS50835">
    <property type="entry name" value="IG_LIKE"/>
    <property type="match status" value="1"/>
</dbReference>
<proteinExistence type="predicted"/>
<dbReference type="InterPro" id="IPR013783">
    <property type="entry name" value="Ig-like_fold"/>
</dbReference>
<keyword evidence="3" id="KW-1280">Immunoglobulin</keyword>
<dbReference type="Pfam" id="PF07686">
    <property type="entry name" value="V-set"/>
    <property type="match status" value="1"/>
</dbReference>
<evidence type="ECO:0000256" key="1">
    <source>
        <dbReference type="ARBA" id="ARBA00022859"/>
    </source>
</evidence>
<dbReference type="GO" id="GO:0019814">
    <property type="term" value="C:immunoglobulin complex"/>
    <property type="evidence" value="ECO:0007669"/>
    <property type="project" value="UniProtKB-KW"/>
</dbReference>
<dbReference type="GO" id="GO:0005576">
    <property type="term" value="C:extracellular region"/>
    <property type="evidence" value="ECO:0007669"/>
    <property type="project" value="UniProtKB-ARBA"/>
</dbReference>
<keyword evidence="6" id="KW-1185">Reference proteome</keyword>
<evidence type="ECO:0000313" key="5">
    <source>
        <dbReference type="Ensembl" id="ENSLLTP00000025153.1"/>
    </source>
</evidence>
<evidence type="ECO:0000256" key="3">
    <source>
        <dbReference type="ARBA" id="ARBA00043265"/>
    </source>
</evidence>
<dbReference type="InterPro" id="IPR036179">
    <property type="entry name" value="Ig-like_dom_sf"/>
</dbReference>
<dbReference type="PANTHER" id="PTHR23266">
    <property type="entry name" value="IMMUNOGLOBULIN HEAVY CHAIN"/>
    <property type="match status" value="1"/>
</dbReference>
<dbReference type="InterPro" id="IPR013106">
    <property type="entry name" value="Ig_V-set"/>
</dbReference>
<reference evidence="5" key="1">
    <citation type="submission" date="2025-08" db="UniProtKB">
        <authorList>
            <consortium name="Ensembl"/>
        </authorList>
    </citation>
    <scope>IDENTIFICATION</scope>
</reference>
<dbReference type="InterPro" id="IPR007110">
    <property type="entry name" value="Ig-like_dom"/>
</dbReference>
<evidence type="ECO:0000313" key="6">
    <source>
        <dbReference type="Proteomes" id="UP000694406"/>
    </source>
</evidence>
<dbReference type="Proteomes" id="UP000694406">
    <property type="component" value="Unplaced"/>
</dbReference>
<keyword evidence="1" id="KW-0391">Immunity</keyword>
<dbReference type="GeneTree" id="ENSGT01050000244936"/>
<dbReference type="GO" id="GO:0002250">
    <property type="term" value="P:adaptive immune response"/>
    <property type="evidence" value="ECO:0007669"/>
    <property type="project" value="UniProtKB-KW"/>
</dbReference>
<accession>A0A8C5T570</accession>
<reference evidence="5" key="2">
    <citation type="submission" date="2025-09" db="UniProtKB">
        <authorList>
            <consortium name="Ensembl"/>
        </authorList>
    </citation>
    <scope>IDENTIFICATION</scope>
</reference>
<dbReference type="Gene3D" id="2.60.40.10">
    <property type="entry name" value="Immunoglobulins"/>
    <property type="match status" value="1"/>
</dbReference>
<dbReference type="AlphaFoldDB" id="A0A8C5T570"/>
<evidence type="ECO:0000259" key="4">
    <source>
        <dbReference type="PROSITE" id="PS50835"/>
    </source>
</evidence>
<keyword evidence="2" id="KW-1064">Adaptive immunity</keyword>